<dbReference type="InterPro" id="IPR045493">
    <property type="entry name" value="DUF6435"/>
</dbReference>
<name>A0A5P1R686_9GAMM</name>
<proteinExistence type="predicted"/>
<dbReference type="KEGG" id="ncu:F0U83_00265"/>
<evidence type="ECO:0000313" key="1">
    <source>
        <dbReference type="EMBL" id="QEQ95259.1"/>
    </source>
</evidence>
<sequence length="59" mass="6942">MFSLFKSDPVKKLKKAHDQKLEEAFLAQRNGDIQSYSQLTYEAEQIHKQIQEFKAQKLS</sequence>
<evidence type="ECO:0000313" key="2">
    <source>
        <dbReference type="Proteomes" id="UP000324760"/>
    </source>
</evidence>
<dbReference type="EMBL" id="CP043869">
    <property type="protein sequence ID" value="QEQ95259.1"/>
    <property type="molecule type" value="Genomic_DNA"/>
</dbReference>
<dbReference type="RefSeq" id="WP_138985961.1">
    <property type="nucleotide sequence ID" value="NZ_CP043869.1"/>
</dbReference>
<organism evidence="1 2">
    <name type="scientific">Neptunomonas concharum</name>
    <dbReference type="NCBI Taxonomy" id="1031538"/>
    <lineage>
        <taxon>Bacteria</taxon>
        <taxon>Pseudomonadati</taxon>
        <taxon>Pseudomonadota</taxon>
        <taxon>Gammaproteobacteria</taxon>
        <taxon>Oceanospirillales</taxon>
        <taxon>Oceanospirillaceae</taxon>
        <taxon>Neptunomonas</taxon>
    </lineage>
</organism>
<dbReference type="NCBIfam" id="NF033487">
    <property type="entry name" value="Lacal_2735_fam"/>
    <property type="match status" value="1"/>
</dbReference>
<reference evidence="1 2" key="1">
    <citation type="journal article" date="2019" name="Biochem. Eng. J.">
        <title>Metabolic engineering of the marine bacteria Neptunomonas concharum for the production of acetoin and meso-2,3-butanediol from acetate.</title>
        <authorList>
            <person name="Li W."/>
            <person name="Pu N."/>
            <person name="Liu C.-X."/>
            <person name="Yuan Q.-P."/>
            <person name="Li Z.-J."/>
        </authorList>
    </citation>
    <scope>NUCLEOTIDE SEQUENCE [LARGE SCALE GENOMIC DNA]</scope>
    <source>
        <strain evidence="1 2">JCM17730</strain>
    </source>
</reference>
<gene>
    <name evidence="1" type="ORF">F0U83_00265</name>
</gene>
<dbReference type="Proteomes" id="UP000324760">
    <property type="component" value="Chromosome"/>
</dbReference>
<keyword evidence="2" id="KW-1185">Reference proteome</keyword>
<accession>A0A5P1R686</accession>
<dbReference type="OrthoDB" id="292170at2"/>
<dbReference type="AlphaFoldDB" id="A0A5P1R686"/>
<dbReference type="Pfam" id="PF20027">
    <property type="entry name" value="DUF6435"/>
    <property type="match status" value="1"/>
</dbReference>
<protein>
    <submittedName>
        <fullName evidence="1">Lacal_2735 family protein</fullName>
    </submittedName>
</protein>